<evidence type="ECO:0000313" key="2">
    <source>
        <dbReference type="Proteomes" id="UP000736787"/>
    </source>
</evidence>
<sequence length="37" mass="3853">MVATNHLGPFTMTASLVDGLKRSSSARVVAVSSGMHH</sequence>
<dbReference type="SUPFAM" id="SSF51735">
    <property type="entry name" value="NAD(P)-binding Rossmann-fold domains"/>
    <property type="match status" value="1"/>
</dbReference>
<dbReference type="Gene3D" id="3.40.50.720">
    <property type="entry name" value="NAD(P)-binding Rossmann-like Domain"/>
    <property type="match status" value="1"/>
</dbReference>
<reference evidence="1" key="1">
    <citation type="submission" date="2018-10" db="EMBL/GenBank/DDBJ databases">
        <title>Effector identification in a new, highly contiguous assembly of the strawberry crown rot pathogen Phytophthora cactorum.</title>
        <authorList>
            <person name="Armitage A.D."/>
            <person name="Nellist C.F."/>
            <person name="Bates H."/>
            <person name="Vickerstaff R.J."/>
            <person name="Harrison R.J."/>
        </authorList>
    </citation>
    <scope>NUCLEOTIDE SEQUENCE</scope>
    <source>
        <strain evidence="1">4040</strain>
    </source>
</reference>
<dbReference type="Proteomes" id="UP000736787">
    <property type="component" value="Unassembled WGS sequence"/>
</dbReference>
<organism evidence="1 2">
    <name type="scientific">Phytophthora cactorum</name>
    <dbReference type="NCBI Taxonomy" id="29920"/>
    <lineage>
        <taxon>Eukaryota</taxon>
        <taxon>Sar</taxon>
        <taxon>Stramenopiles</taxon>
        <taxon>Oomycota</taxon>
        <taxon>Peronosporomycetes</taxon>
        <taxon>Peronosporales</taxon>
        <taxon>Peronosporaceae</taxon>
        <taxon>Phytophthora</taxon>
    </lineage>
</organism>
<dbReference type="AlphaFoldDB" id="A0A8T1JR13"/>
<dbReference type="EMBL" id="RCMK01001117">
    <property type="protein sequence ID" value="KAG2901581.1"/>
    <property type="molecule type" value="Genomic_DNA"/>
</dbReference>
<comment type="caution">
    <text evidence="1">The sequence shown here is derived from an EMBL/GenBank/DDBJ whole genome shotgun (WGS) entry which is preliminary data.</text>
</comment>
<accession>A0A8T1JR13</accession>
<name>A0A8T1JR13_9STRA</name>
<dbReference type="InterPro" id="IPR036291">
    <property type="entry name" value="NAD(P)-bd_dom_sf"/>
</dbReference>
<gene>
    <name evidence="1" type="ORF">PC117_g21680</name>
</gene>
<proteinExistence type="predicted"/>
<evidence type="ECO:0000313" key="1">
    <source>
        <dbReference type="EMBL" id="KAG2901581.1"/>
    </source>
</evidence>
<protein>
    <submittedName>
        <fullName evidence="1">Uncharacterized protein</fullName>
    </submittedName>
</protein>